<sequence>MTEPQKTTEAAAAEFSRPGPAAADLLAVVTSVPGVHAIEPGLGTALRTIDARVRRSSARTAHFGLHIDTAEGTALVEVCLDRSRPVREGVRDIQLELRRALSAQAGQTDAEVTVRVQSLQR</sequence>
<organism evidence="1 2">
    <name type="scientific">Dietzia aerolata</name>
    <dbReference type="NCBI Taxonomy" id="595984"/>
    <lineage>
        <taxon>Bacteria</taxon>
        <taxon>Bacillati</taxon>
        <taxon>Actinomycetota</taxon>
        <taxon>Actinomycetes</taxon>
        <taxon>Mycobacteriales</taxon>
        <taxon>Dietziaceae</taxon>
        <taxon>Dietzia</taxon>
    </lineage>
</organism>
<dbReference type="Proteomes" id="UP001589700">
    <property type="component" value="Unassembled WGS sequence"/>
</dbReference>
<evidence type="ECO:0000313" key="2">
    <source>
        <dbReference type="Proteomes" id="UP001589700"/>
    </source>
</evidence>
<proteinExistence type="predicted"/>
<keyword evidence="2" id="KW-1185">Reference proteome</keyword>
<name>A0ABV5JQ55_9ACTN</name>
<protein>
    <submittedName>
        <fullName evidence="1">Transcriptional regulator</fullName>
    </submittedName>
</protein>
<accession>A0ABV5JQ55</accession>
<evidence type="ECO:0000313" key="1">
    <source>
        <dbReference type="EMBL" id="MFB9259839.1"/>
    </source>
</evidence>
<gene>
    <name evidence="1" type="ORF">ACFFVD_08500</name>
</gene>
<comment type="caution">
    <text evidence="1">The sequence shown here is derived from an EMBL/GenBank/DDBJ whole genome shotgun (WGS) entry which is preliminary data.</text>
</comment>
<dbReference type="EMBL" id="JBHMDY010000004">
    <property type="protein sequence ID" value="MFB9259839.1"/>
    <property type="molecule type" value="Genomic_DNA"/>
</dbReference>
<reference evidence="1 2" key="1">
    <citation type="submission" date="2024-09" db="EMBL/GenBank/DDBJ databases">
        <authorList>
            <person name="Sun Q."/>
            <person name="Mori K."/>
        </authorList>
    </citation>
    <scope>NUCLEOTIDE SEQUENCE [LARGE SCALE GENOMIC DNA]</scope>
    <source>
        <strain evidence="1 2">CCM 7659</strain>
    </source>
</reference>
<dbReference type="RefSeq" id="WP_182633565.1">
    <property type="nucleotide sequence ID" value="NZ_JAALDM010000319.1"/>
</dbReference>